<dbReference type="Proteomes" id="UP000820818">
    <property type="component" value="Linkage Group LG5"/>
</dbReference>
<sequence length="166" mass="18754">MEKYPPITVKSAAVIGKAPRTTVENSTPSSDPELDSAANKQYLQDLSTDRDIKLVKYSPCYWTNGFVNFNDKPYAFRNNTWKRIDPNIILPERTLAHSFRYEDVKSCKYDHRSNPAYNDNLLNHMNVMADIVAAINGHPPSDFSSNHHPSVSCVLLTSTGIEKYTS</sequence>
<gene>
    <name evidence="1" type="ORF">GHT06_015130</name>
</gene>
<proteinExistence type="predicted"/>
<name>A0AAD5KQU3_9CRUS</name>
<keyword evidence="2" id="KW-1185">Reference proteome</keyword>
<evidence type="ECO:0000313" key="2">
    <source>
        <dbReference type="Proteomes" id="UP000820818"/>
    </source>
</evidence>
<dbReference type="EMBL" id="WJBH02000005">
    <property type="protein sequence ID" value="KAI9558366.1"/>
    <property type="molecule type" value="Genomic_DNA"/>
</dbReference>
<comment type="caution">
    <text evidence="1">The sequence shown here is derived from an EMBL/GenBank/DDBJ whole genome shotgun (WGS) entry which is preliminary data.</text>
</comment>
<dbReference type="AlphaFoldDB" id="A0AAD5KQU3"/>
<accession>A0AAD5KQU3</accession>
<reference evidence="1 2" key="1">
    <citation type="submission" date="2022-05" db="EMBL/GenBank/DDBJ databases">
        <title>A multi-omics perspective on studying reproductive biology in Daphnia sinensis.</title>
        <authorList>
            <person name="Jia J."/>
        </authorList>
    </citation>
    <scope>NUCLEOTIDE SEQUENCE [LARGE SCALE GENOMIC DNA]</scope>
    <source>
        <strain evidence="1 2">WSL</strain>
    </source>
</reference>
<evidence type="ECO:0000313" key="1">
    <source>
        <dbReference type="EMBL" id="KAI9558366.1"/>
    </source>
</evidence>
<protein>
    <submittedName>
        <fullName evidence="1">Uncharacterized protein</fullName>
    </submittedName>
</protein>
<organism evidence="1 2">
    <name type="scientific">Daphnia sinensis</name>
    <dbReference type="NCBI Taxonomy" id="1820382"/>
    <lineage>
        <taxon>Eukaryota</taxon>
        <taxon>Metazoa</taxon>
        <taxon>Ecdysozoa</taxon>
        <taxon>Arthropoda</taxon>
        <taxon>Crustacea</taxon>
        <taxon>Branchiopoda</taxon>
        <taxon>Diplostraca</taxon>
        <taxon>Cladocera</taxon>
        <taxon>Anomopoda</taxon>
        <taxon>Daphniidae</taxon>
        <taxon>Daphnia</taxon>
        <taxon>Daphnia similis group</taxon>
    </lineage>
</organism>